<comment type="caution">
    <text evidence="3">The sequence shown here is derived from an EMBL/GenBank/DDBJ whole genome shotgun (WGS) entry which is preliminary data.</text>
</comment>
<organism evidence="3 4">
    <name type="scientific">Brassica rapa subsp. trilocularis</name>
    <dbReference type="NCBI Taxonomy" id="1813537"/>
    <lineage>
        <taxon>Eukaryota</taxon>
        <taxon>Viridiplantae</taxon>
        <taxon>Streptophyta</taxon>
        <taxon>Embryophyta</taxon>
        <taxon>Tracheophyta</taxon>
        <taxon>Spermatophyta</taxon>
        <taxon>Magnoliopsida</taxon>
        <taxon>eudicotyledons</taxon>
        <taxon>Gunneridae</taxon>
        <taxon>Pentapetalae</taxon>
        <taxon>rosids</taxon>
        <taxon>malvids</taxon>
        <taxon>Brassicales</taxon>
        <taxon>Brassicaceae</taxon>
        <taxon>Brassiceae</taxon>
        <taxon>Brassica</taxon>
    </lineage>
</organism>
<gene>
    <name evidence="3" type="primary">A07p014880.1_BraROA</name>
    <name evidence="3" type="ORF">IGI04_026585</name>
</gene>
<dbReference type="EMBL" id="JADBGQ010000009">
    <property type="protein sequence ID" value="KAG5378743.1"/>
    <property type="molecule type" value="Genomic_DNA"/>
</dbReference>
<dbReference type="Proteomes" id="UP000823674">
    <property type="component" value="Chromosome A07"/>
</dbReference>
<dbReference type="InterPro" id="IPR004332">
    <property type="entry name" value="Transposase_MuDR"/>
</dbReference>
<dbReference type="Pfam" id="PF03108">
    <property type="entry name" value="DBD_Tnp_Mut"/>
    <property type="match status" value="1"/>
</dbReference>
<keyword evidence="4" id="KW-1185">Reference proteome</keyword>
<evidence type="ECO:0000313" key="4">
    <source>
        <dbReference type="Proteomes" id="UP000823674"/>
    </source>
</evidence>
<proteinExistence type="predicted"/>
<sequence length="695" mass="77877">TTGEQNPKQNSPQKIQFLNVCSGNSLEKSTVKLKKKIHMEMGRLTKLILGLWSKSANGEWRFEETSAYHGECVVINKNESLEGLLELIRIRLDLGILTPVALTYQLPDWMNLPGGAKTPPINLLTDKDVEIMTSVEDYMAEAVLFVTRGPELVAKYQFFCRSPFTIGDTTYLGEEVTEAQHRQAIRDLVGSHPIVCSKHILEIMFNEPQLLIVFRVALEIEMVYGLPNDEGETQDQAQFQRLTVDDIISMDGDGSMSPEDLTYFNPYEEAEILHLSTPLEVQPLRIWIDITQEYLYLDDMMDEEDSYEVYVGESPHENQGVLGLPLAANRRVSAPQPATIIIIDEDDDSSTTDSSDGINHNNNISNATPTQVNKPNSTDVQDNTPSFIKGDSSAGQETDSCKDVNMITQAAPEKGTDAEPCLELTLGVGNKTSVVAQVPLGTLDDSSSESDETCGGADFKQQLVLYALRHKFRFKNARSSPDRMVLRCINQTCNWRVYATKMKNVDTYEIRKVELQHTCSVDDRAGITKTSGFKCLKDMQNKQHILLLEKCSSQDLLRRMARRTTLTCAQNLALVSLSRAFLYRAHMRLQRQSKKKKSIEELVSSFYTVVTLASAYADNILPISNNVNSSEVKINGEGEKVAIFPPASKRPPGRPRKTRILSTGEIRMKTPRRRRHVCSRCKGRGHNKATCKVAI</sequence>
<reference evidence="3 4" key="1">
    <citation type="submission" date="2021-03" db="EMBL/GenBank/DDBJ databases">
        <authorList>
            <person name="King G.J."/>
            <person name="Bancroft I."/>
            <person name="Baten A."/>
            <person name="Bloomfield J."/>
            <person name="Borpatragohain P."/>
            <person name="He Z."/>
            <person name="Irish N."/>
            <person name="Irwin J."/>
            <person name="Liu K."/>
            <person name="Mauleon R.P."/>
            <person name="Moore J."/>
            <person name="Morris R."/>
            <person name="Ostergaard L."/>
            <person name="Wang B."/>
            <person name="Wells R."/>
        </authorList>
    </citation>
    <scope>NUCLEOTIDE SEQUENCE [LARGE SCALE GENOMIC DNA]</scope>
    <source>
        <strain evidence="3">R-o-18</strain>
        <tissue evidence="3">Leaf</tissue>
    </source>
</reference>
<name>A0ABQ7KWH0_BRACM</name>
<feature type="compositionally biased region" description="Polar residues" evidence="1">
    <location>
        <begin position="357"/>
        <end position="386"/>
    </location>
</feature>
<accession>A0ABQ7KWH0</accession>
<feature type="non-terminal residue" evidence="3">
    <location>
        <position position="1"/>
    </location>
</feature>
<evidence type="ECO:0000313" key="3">
    <source>
        <dbReference type="EMBL" id="KAG5378743.1"/>
    </source>
</evidence>
<evidence type="ECO:0000256" key="1">
    <source>
        <dbReference type="SAM" id="MobiDB-lite"/>
    </source>
</evidence>
<feature type="region of interest" description="Disordered" evidence="1">
    <location>
        <begin position="342"/>
        <end position="401"/>
    </location>
</feature>
<protein>
    <recommendedName>
        <fullName evidence="2">Transposase MuDR plant domain-containing protein</fullName>
    </recommendedName>
</protein>
<feature type="domain" description="Transposase MuDR plant" evidence="2">
    <location>
        <begin position="457"/>
        <end position="510"/>
    </location>
</feature>
<evidence type="ECO:0000259" key="2">
    <source>
        <dbReference type="Pfam" id="PF03108"/>
    </source>
</evidence>